<name>A0ABZ3H9K1_9BACT</name>
<dbReference type="InterPro" id="IPR036105">
    <property type="entry name" value="DiNase_FeMo-co_biosyn_sf"/>
</dbReference>
<dbReference type="Proteomes" id="UP001447842">
    <property type="component" value="Chromosome"/>
</dbReference>
<gene>
    <name evidence="1" type="ORF">WCY31_00485</name>
</gene>
<protein>
    <recommendedName>
        <fullName evidence="3">Dinitrogenase iron-molybdenum cofactor biosynthesis domain-containing protein</fullName>
    </recommendedName>
</protein>
<dbReference type="EMBL" id="CP147920">
    <property type="protein sequence ID" value="XAU15195.1"/>
    <property type="molecule type" value="Genomic_DNA"/>
</dbReference>
<accession>A0ABZ3H9K1</accession>
<dbReference type="Gene3D" id="3.30.420.130">
    <property type="entry name" value="Dinitrogenase iron-molybdenum cofactor biosynthesis domain"/>
    <property type="match status" value="1"/>
</dbReference>
<organism evidence="1 2">
    <name type="scientific">Sulfurimonas diazotrophicus</name>
    <dbReference type="NCBI Taxonomy" id="3131939"/>
    <lineage>
        <taxon>Bacteria</taxon>
        <taxon>Pseudomonadati</taxon>
        <taxon>Campylobacterota</taxon>
        <taxon>Epsilonproteobacteria</taxon>
        <taxon>Campylobacterales</taxon>
        <taxon>Sulfurimonadaceae</taxon>
        <taxon>Sulfurimonas</taxon>
    </lineage>
</organism>
<dbReference type="SUPFAM" id="SSF53146">
    <property type="entry name" value="Nitrogenase accessory factor-like"/>
    <property type="match status" value="1"/>
</dbReference>
<dbReference type="RefSeq" id="WP_345970273.1">
    <property type="nucleotide sequence ID" value="NZ_CP147920.1"/>
</dbReference>
<evidence type="ECO:0008006" key="3">
    <source>
        <dbReference type="Google" id="ProtNLM"/>
    </source>
</evidence>
<evidence type="ECO:0000313" key="2">
    <source>
        <dbReference type="Proteomes" id="UP001447842"/>
    </source>
</evidence>
<reference evidence="1 2" key="1">
    <citation type="submission" date="2024-03" db="EMBL/GenBank/DDBJ databases">
        <title>Sulfurimonas sp. HSL3-1.</title>
        <authorList>
            <person name="Wang S."/>
        </authorList>
    </citation>
    <scope>NUCLEOTIDE SEQUENCE [LARGE SCALE GENOMIC DNA]</scope>
    <source>
        <strain evidence="1 2">HSL3-1</strain>
    </source>
</reference>
<proteinExistence type="predicted"/>
<evidence type="ECO:0000313" key="1">
    <source>
        <dbReference type="EMBL" id="XAU15195.1"/>
    </source>
</evidence>
<keyword evidence="2" id="KW-1185">Reference proteome</keyword>
<sequence>MKVAVPVKDDTLQFFGNAGHTPFFAVYTVKGAGMFRAFELEGLRANPRTDLDHEHADEDHQCDHDHDDEEHVKEHFKMGAAIEDCDFIVVSRACKNTAAAMAEYGVHIRKYAGDPAKAEAVLRSVSAQLA</sequence>